<dbReference type="InterPro" id="IPR020806">
    <property type="entry name" value="PKS_PP-bd"/>
</dbReference>
<feature type="region of interest" description="C-terminal hotdog fold" evidence="6">
    <location>
        <begin position="1111"/>
        <end position="1267"/>
    </location>
</feature>
<feature type="region of interest" description="Disordered" evidence="7">
    <location>
        <begin position="1306"/>
        <end position="1394"/>
    </location>
</feature>
<evidence type="ECO:0000259" key="10">
    <source>
        <dbReference type="PROSITE" id="PS52019"/>
    </source>
</evidence>
<dbReference type="SMART" id="SM00822">
    <property type="entry name" value="PKS_KR"/>
    <property type="match status" value="1"/>
</dbReference>
<dbReference type="GO" id="GO:0006633">
    <property type="term" value="P:fatty acid biosynthetic process"/>
    <property type="evidence" value="ECO:0007669"/>
    <property type="project" value="TreeGrafter"/>
</dbReference>
<evidence type="ECO:0000256" key="1">
    <source>
        <dbReference type="ARBA" id="ARBA00022450"/>
    </source>
</evidence>
<reference evidence="11 12" key="1">
    <citation type="journal article" date="2017" name="BMC Genomics">
        <title>Chromosome level assembly and secondary metabolite potential of the parasitic fungus Cordyceps militaris.</title>
        <authorList>
            <person name="Kramer G.J."/>
            <person name="Nodwell J.R."/>
        </authorList>
    </citation>
    <scope>NUCLEOTIDE SEQUENCE [LARGE SCALE GENOMIC DNA]</scope>
    <source>
        <strain evidence="11 12">ATCC 34164</strain>
    </source>
</reference>
<dbReference type="GO" id="GO:0031177">
    <property type="term" value="F:phosphopantetheine binding"/>
    <property type="evidence" value="ECO:0007669"/>
    <property type="project" value="InterPro"/>
</dbReference>
<organism evidence="11 12">
    <name type="scientific">Cordyceps militaris</name>
    <name type="common">Caterpillar fungus</name>
    <name type="synonym">Clavaria militaris</name>
    <dbReference type="NCBI Taxonomy" id="73501"/>
    <lineage>
        <taxon>Eukaryota</taxon>
        <taxon>Fungi</taxon>
        <taxon>Dikarya</taxon>
        <taxon>Ascomycota</taxon>
        <taxon>Pezizomycotina</taxon>
        <taxon>Sordariomycetes</taxon>
        <taxon>Hypocreomycetidae</taxon>
        <taxon>Hypocreales</taxon>
        <taxon>Cordycipitaceae</taxon>
        <taxon>Cordyceps</taxon>
    </lineage>
</organism>
<dbReference type="EMBL" id="CP023325">
    <property type="protein sequence ID" value="ATY64992.1"/>
    <property type="molecule type" value="Genomic_DNA"/>
</dbReference>
<dbReference type="InterPro" id="IPR006162">
    <property type="entry name" value="Ppantetheine_attach_site"/>
</dbReference>
<dbReference type="InterPro" id="IPR009081">
    <property type="entry name" value="PP-bd_ACP"/>
</dbReference>
<evidence type="ECO:0000259" key="9">
    <source>
        <dbReference type="PROSITE" id="PS52004"/>
    </source>
</evidence>
<evidence type="ECO:0000256" key="3">
    <source>
        <dbReference type="ARBA" id="ARBA00022679"/>
    </source>
</evidence>
<dbReference type="Gene3D" id="3.40.50.150">
    <property type="entry name" value="Vaccinia Virus protein VP39"/>
    <property type="match status" value="1"/>
</dbReference>
<dbReference type="SUPFAM" id="SSF53901">
    <property type="entry name" value="Thiolase-like"/>
    <property type="match status" value="1"/>
</dbReference>
<dbReference type="Gene3D" id="3.40.366.10">
    <property type="entry name" value="Malonyl-Coenzyme A Acyl Carrier Protein, domain 2"/>
    <property type="match status" value="1"/>
</dbReference>
<dbReference type="InterPro" id="IPR042104">
    <property type="entry name" value="PKS_dehydratase_sf"/>
</dbReference>
<accession>A0A2H4SPG0</accession>
<dbReference type="GO" id="GO:0016491">
    <property type="term" value="F:oxidoreductase activity"/>
    <property type="evidence" value="ECO:0007669"/>
    <property type="project" value="UniProtKB-KW"/>
</dbReference>
<dbReference type="InterPro" id="IPR013968">
    <property type="entry name" value="PKS_KR"/>
</dbReference>
<feature type="domain" description="Carrier" evidence="8">
    <location>
        <begin position="2384"/>
        <end position="2459"/>
    </location>
</feature>
<dbReference type="Gene3D" id="3.40.47.10">
    <property type="match status" value="1"/>
</dbReference>
<dbReference type="Pfam" id="PF00698">
    <property type="entry name" value="Acyl_transf_1"/>
    <property type="match status" value="1"/>
</dbReference>
<gene>
    <name evidence="11" type="ORF">A9K55_005371</name>
</gene>
<keyword evidence="3" id="KW-0808">Transferase</keyword>
<dbReference type="InterPro" id="IPR001227">
    <property type="entry name" value="Ac_transferase_dom_sf"/>
</dbReference>
<keyword evidence="5" id="KW-0511">Multifunctional enzyme</keyword>
<dbReference type="VEuPathDB" id="FungiDB:CCM_09346"/>
<evidence type="ECO:0000256" key="5">
    <source>
        <dbReference type="ARBA" id="ARBA00023268"/>
    </source>
</evidence>
<dbReference type="InterPro" id="IPR016035">
    <property type="entry name" value="Acyl_Trfase/lysoPLipase"/>
</dbReference>
<dbReference type="OrthoDB" id="329835at2759"/>
<dbReference type="InterPro" id="IPR036736">
    <property type="entry name" value="ACP-like_sf"/>
</dbReference>
<feature type="compositionally biased region" description="Polar residues" evidence="7">
    <location>
        <begin position="1333"/>
        <end position="1373"/>
    </location>
</feature>
<dbReference type="Pfam" id="PF22621">
    <property type="entry name" value="CurL-like_PKS_C"/>
    <property type="match status" value="1"/>
</dbReference>
<dbReference type="CDD" id="cd00833">
    <property type="entry name" value="PKS"/>
    <property type="match status" value="1"/>
</dbReference>
<evidence type="ECO:0000259" key="8">
    <source>
        <dbReference type="PROSITE" id="PS50075"/>
    </source>
</evidence>
<dbReference type="Pfam" id="PF02801">
    <property type="entry name" value="Ketoacyl-synt_C"/>
    <property type="match status" value="1"/>
</dbReference>
<dbReference type="SMART" id="SM00826">
    <property type="entry name" value="PKS_DH"/>
    <property type="match status" value="1"/>
</dbReference>
<feature type="region of interest" description="Disordered" evidence="7">
    <location>
        <begin position="452"/>
        <end position="476"/>
    </location>
</feature>
<dbReference type="Gene3D" id="3.40.50.720">
    <property type="entry name" value="NAD(P)-binding Rossmann-like Domain"/>
    <property type="match status" value="1"/>
</dbReference>
<dbReference type="SUPFAM" id="SSF52151">
    <property type="entry name" value="FabD/lysophospholipase-like"/>
    <property type="match status" value="1"/>
</dbReference>
<dbReference type="InterPro" id="IPR057326">
    <property type="entry name" value="KR_dom"/>
</dbReference>
<dbReference type="Pfam" id="PF08659">
    <property type="entry name" value="KR"/>
    <property type="match status" value="1"/>
</dbReference>
<protein>
    <submittedName>
        <fullName evidence="11">Beta-ketoacyl synthase</fullName>
    </submittedName>
</protein>
<evidence type="ECO:0000256" key="2">
    <source>
        <dbReference type="ARBA" id="ARBA00022553"/>
    </source>
</evidence>
<dbReference type="InterPro" id="IPR036291">
    <property type="entry name" value="NAD(P)-bd_dom_sf"/>
</dbReference>
<dbReference type="InterPro" id="IPR016036">
    <property type="entry name" value="Malonyl_transacylase_ACP-bd"/>
</dbReference>
<dbReference type="PANTHER" id="PTHR43775:SF20">
    <property type="entry name" value="HYBRID PKS-NRPS SYNTHETASE APDA"/>
    <property type="match status" value="1"/>
</dbReference>
<dbReference type="VEuPathDB" id="FungiDB:A9K55_005371"/>
<dbReference type="SMART" id="SM00827">
    <property type="entry name" value="PKS_AT"/>
    <property type="match status" value="1"/>
</dbReference>
<evidence type="ECO:0000313" key="11">
    <source>
        <dbReference type="EMBL" id="ATY64992.1"/>
    </source>
</evidence>
<name>A0A2H4SPG0_CORMI</name>
<evidence type="ECO:0000256" key="4">
    <source>
        <dbReference type="ARBA" id="ARBA00023002"/>
    </source>
</evidence>
<dbReference type="SMART" id="SM00823">
    <property type="entry name" value="PKS_PP"/>
    <property type="match status" value="1"/>
</dbReference>
<dbReference type="InterPro" id="IPR016039">
    <property type="entry name" value="Thiolase-like"/>
</dbReference>
<dbReference type="InterPro" id="IPR014030">
    <property type="entry name" value="Ketoacyl_synth_N"/>
</dbReference>
<dbReference type="InterPro" id="IPR049551">
    <property type="entry name" value="PKS_DH_C"/>
</dbReference>
<dbReference type="InterPro" id="IPR050091">
    <property type="entry name" value="PKS_NRPS_Biosynth_Enz"/>
</dbReference>
<proteinExistence type="predicted"/>
<feature type="active site" description="Proton donor; for dehydratase activity" evidence="6">
    <location>
        <position position="1174"/>
    </location>
</feature>
<evidence type="ECO:0000256" key="6">
    <source>
        <dbReference type="PROSITE-ProRule" id="PRU01363"/>
    </source>
</evidence>
<feature type="domain" description="PKS/mFAS DH" evidence="10">
    <location>
        <begin position="957"/>
        <end position="1267"/>
    </location>
</feature>
<dbReference type="Proteomes" id="UP000323067">
    <property type="component" value="Chromosome v"/>
</dbReference>
<dbReference type="Pfam" id="PF00109">
    <property type="entry name" value="ketoacyl-synt"/>
    <property type="match status" value="1"/>
</dbReference>
<dbReference type="SUPFAM" id="SSF47336">
    <property type="entry name" value="ACP-like"/>
    <property type="match status" value="1"/>
</dbReference>
<dbReference type="InterPro" id="IPR049900">
    <property type="entry name" value="PKS_mFAS_DH"/>
</dbReference>
<dbReference type="SUPFAM" id="SSF55048">
    <property type="entry name" value="Probable ACP-binding domain of malonyl-CoA ACP transacylase"/>
    <property type="match status" value="1"/>
</dbReference>
<feature type="region of interest" description="N-terminal hotdog fold" evidence="6">
    <location>
        <begin position="957"/>
        <end position="1096"/>
    </location>
</feature>
<dbReference type="SUPFAM" id="SSF51735">
    <property type="entry name" value="NAD(P)-binding Rossmann-fold domains"/>
    <property type="match status" value="1"/>
</dbReference>
<evidence type="ECO:0000256" key="7">
    <source>
        <dbReference type="SAM" id="MobiDB-lite"/>
    </source>
</evidence>
<dbReference type="InterPro" id="IPR049552">
    <property type="entry name" value="PKS_DH_N"/>
</dbReference>
<dbReference type="Pfam" id="PF00550">
    <property type="entry name" value="PP-binding"/>
    <property type="match status" value="1"/>
</dbReference>
<dbReference type="Pfam" id="PF21089">
    <property type="entry name" value="PKS_DH_N"/>
    <property type="match status" value="1"/>
</dbReference>
<dbReference type="InterPro" id="IPR029063">
    <property type="entry name" value="SAM-dependent_MTases_sf"/>
</dbReference>
<keyword evidence="1" id="KW-0596">Phosphopantetheine</keyword>
<feature type="active site" description="Proton acceptor; for dehydratase activity" evidence="6">
    <location>
        <position position="989"/>
    </location>
</feature>
<dbReference type="Pfam" id="PF14765">
    <property type="entry name" value="PS-DH"/>
    <property type="match status" value="1"/>
</dbReference>
<dbReference type="PROSITE" id="PS50075">
    <property type="entry name" value="CARRIER"/>
    <property type="match status" value="1"/>
</dbReference>
<keyword evidence="4" id="KW-0560">Oxidoreductase</keyword>
<dbReference type="InterPro" id="IPR020841">
    <property type="entry name" value="PKS_Beta-ketoAc_synthase_dom"/>
</dbReference>
<dbReference type="InterPro" id="IPR020807">
    <property type="entry name" value="PKS_DH"/>
</dbReference>
<dbReference type="InterPro" id="IPR014031">
    <property type="entry name" value="Ketoacyl_synth_C"/>
</dbReference>
<sequence>MEPIAIVGSACRFPGDATSPSKLWELLKAPRDLSQEVKRFNAKGFYHENGHHHGASNVMAAYTLESDPMEFDPQFFNIQPGEAESMDPQHRLLLETTYEGLEQAGIPIESLRGSDTSAFIGVMSADYTTMVFFDSECTPTYSATGTSRAILSNRLSHAFDWRGASMTLDTACSSSLVAIHLAVRELRSGSSRVAVAGGTNLILSADPFISETNLDMLSPQGKCHMWDARANGYARGEGISVVVLKTLRDALADGDHIECVIRETGVNQDGHTPGITMPNPEAQTRLIRDVYSRAGLDLSRPEDRCQYFEAHGTGTKAGDKVESRAIHDAFFPETGGEQAPLEPLYVGSVKTIIGHTEGTAGVAGVLRASLAIQNGTIPPNLHFESLNPELKPYYGNLQIAAEAIPWPELHGGVRRASVNSFGFGGANCHVILEGYLPSYGDDALWEVVSKPSLSSSPSLSPTSTSPPTPRTPANSLPFLISASSEKTLRKLVQRYIDHVGQNPNVDMGNLAWTLFKNRSALNFRLAVPAPTPEALITTLESVLKQPAGGPKSSIMRTVSQPKRLLGVFTGQGAQWATMGRQLVRKSARAAATVDRLDAALAALPDPYRPTWSLKAQILAEKKASRIDESAVSQPLCTVIQIILVDLLRNAGVDFDGVLGHSSGEIAAAYAAGFLSAEDAVKIAYTRGLCAHLARGQQGEKGGMIAAGMTHPDAKDLCENEAVLGRISVAAYNSPTSVTLSGDSDVIDQVSVVLEDEDKFNRVLRVQTAYHSHHMEACVGLYRKALAACNITVLNPAQHVPWFSSVYGGSVMSATSNISSEYWIQNMVQPVLFSEAVAAASQTEHQDALPTLAEIGPHPALKSPVLETLKSLGIDKVAYCGTLSRAVDDVDALSAFFGWFWSVSAQSGLQLDRYAAQFSQNKLVSLRNLPSYPWDHTHSYEFESRESHAHRFRELPCHPLLGVRTNTCGDAEYRWKNFLSTEEIPWLTGHQIQGQTLVPAAMFLIMAAEAATIAAGSLGLQVRLIELHDSTIHRALALDDDKSTETLFYLSGVEVTSSPNEGSILSATYHCDAATSKSSSRLTSIASGKVQLFVGGDASRTLPNSALGSGQLNEIDVDTFYDNLRTIGYNYNGAFRSIASLQRTTNWANGTIAAPSSTDPATSPSWVPLHPAVLDVSFQAVFAALSYPGDGRLQTLHVPTTIKRLAISPAALSSGAIPAGGFAFNAVSYMLDRRTICGDIEVGIAGQEESIFKVEGLTVSPVAPVTAEDDKHMFADMVLCVAEPSTALLPDVPEQLLANRLSQNYGEAENEVSNEHSSLENGHLTNGHCLANGGHSTNGLTNGHASTNGHGSTNSHISTNGHSTNGDVLTNGHSVNGHAHSNGHSEDGAMSVNKPTAGGYTADKARSYHIVAGLLKQITDRYPKARILERVTDNASEVLNVFTAIGGRLSSYALDGIAESEFDAIADSRDDGSSLKRVSLQLESPSFLETNAGGEYDVVVLRDGHATDKGTLQLLRHLLRPGGYLLLIHELDQSLASLEGDSELWSDRFTEAGFSKMEAQGSSKSGRFSIMATMATNDAVDALRQPMVSVGAKIPTLIIIGGETPVTVDLIGKIRALLAPFCQVVQTVKSLAHLDDSAVAEKAFVLSLTELDSDLYRDLSEKTFTKLQELTTRSDRLIWVVSGSQGRNPYANMIKGTLRCLIEECSHLVTQILDIEDNVSGAGQFISDAVLRLHNLHSMENASKTLWSHEPELHLRNGQPFISRYLPNKQLDLGYNSLQRHVQVELQPTAGVLQLSADKSALSLERLRVAALPSSHLAANELETEIIVRYSQSVAVHVPALGYLYPVTGTDVQTGRVVAALSTENRSRVSVHKATLVPLIGLSDDQERSLPERLQAFFLAATIMQRCPPFTSAVVHEASNSLTQLLVDAGRKSGVQFIFTTSDASRVDEIQEQDWKFIARHGSTRQLSELVQPDTLMCVDCTQTGSGDSLAAMGLQVPSGVAVLTASDFVRPQSFKYRKIEDQAVHEALKTAVAETTSLAAEKSDLGADGMIQIQDLPQSFAFGVPAKTISWVNELPVRATVLPALEECHFNPDRTYFLVGMAGSLGLSTVSYMISRGARHFALSSRNPQVDAAWIAAQRTKYGAVVNTFALDITDKAALTKTIAAIRATMPPIGGVANGALIIEDSLFADLTYKQMTRALGPKVDGSRYLDEAFGQDDLEFFILYSSLVSIAGNTGQIAYAVANSFMVSLAHQRRQRGLAASVINLTGVSGIGFITRTGHNIIARSKALGYDIISESDYCYIFAESVLASPSTSPHGPEVSSSLRYVDVARDKVVPPWAYDAKFGHYLLDRQAPATNGAAGESDNGGHLSLDVLKAVPPAECYDMIFRAFQTVLQKLLRLPADQPVPPEVQILDLGVDSLVAVKMRQWFLKELQVNMPVMKLIGGATVSQVVWSVVHQILPESAK</sequence>
<dbReference type="PROSITE" id="PS52004">
    <property type="entry name" value="KS3_2"/>
    <property type="match status" value="1"/>
</dbReference>
<dbReference type="Gene3D" id="3.30.70.3290">
    <property type="match status" value="1"/>
</dbReference>
<dbReference type="PANTHER" id="PTHR43775">
    <property type="entry name" value="FATTY ACID SYNTHASE"/>
    <property type="match status" value="1"/>
</dbReference>
<feature type="domain" description="Ketosynthase family 3 (KS3)" evidence="9">
    <location>
        <begin position="1"/>
        <end position="434"/>
    </location>
</feature>
<dbReference type="GO" id="GO:0004312">
    <property type="term" value="F:fatty acid synthase activity"/>
    <property type="evidence" value="ECO:0007669"/>
    <property type="project" value="TreeGrafter"/>
</dbReference>
<dbReference type="SMART" id="SM00825">
    <property type="entry name" value="PKS_KS"/>
    <property type="match status" value="1"/>
</dbReference>
<feature type="compositionally biased region" description="Low complexity" evidence="7">
    <location>
        <begin position="452"/>
        <end position="463"/>
    </location>
</feature>
<dbReference type="GO" id="GO:0044550">
    <property type="term" value="P:secondary metabolite biosynthetic process"/>
    <property type="evidence" value="ECO:0007669"/>
    <property type="project" value="UniProtKB-ARBA"/>
</dbReference>
<dbReference type="InterPro" id="IPR014043">
    <property type="entry name" value="Acyl_transferase_dom"/>
</dbReference>
<dbReference type="PROSITE" id="PS00012">
    <property type="entry name" value="PHOSPHOPANTETHEINE"/>
    <property type="match status" value="1"/>
</dbReference>
<evidence type="ECO:0000313" key="12">
    <source>
        <dbReference type="Proteomes" id="UP000323067"/>
    </source>
</evidence>
<keyword evidence="2" id="KW-0597">Phosphoprotein</keyword>
<dbReference type="Gene3D" id="3.10.129.110">
    <property type="entry name" value="Polyketide synthase dehydratase"/>
    <property type="match status" value="1"/>
</dbReference>
<dbReference type="PROSITE" id="PS52019">
    <property type="entry name" value="PKS_MFAS_DH"/>
    <property type="match status" value="1"/>
</dbReference>